<dbReference type="FunFam" id="2.60.40.10:FF:001802">
    <property type="entry name" value="Myotactin form A"/>
    <property type="match status" value="1"/>
</dbReference>
<feature type="domain" description="Fibronectin type-III" evidence="3">
    <location>
        <begin position="245"/>
        <end position="340"/>
    </location>
</feature>
<organism evidence="4 5">
    <name type="scientific">Angiostrongylus cantonensis</name>
    <name type="common">Rat lungworm</name>
    <dbReference type="NCBI Taxonomy" id="6313"/>
    <lineage>
        <taxon>Eukaryota</taxon>
        <taxon>Metazoa</taxon>
        <taxon>Ecdysozoa</taxon>
        <taxon>Nematoda</taxon>
        <taxon>Chromadorea</taxon>
        <taxon>Rhabditida</taxon>
        <taxon>Rhabditina</taxon>
        <taxon>Rhabditomorpha</taxon>
        <taxon>Strongyloidea</taxon>
        <taxon>Metastrongylidae</taxon>
        <taxon>Angiostrongylus</taxon>
    </lineage>
</organism>
<feature type="domain" description="Fibronectin type-III" evidence="3">
    <location>
        <begin position="135"/>
        <end position="226"/>
    </location>
</feature>
<evidence type="ECO:0000259" key="3">
    <source>
        <dbReference type="PROSITE" id="PS50853"/>
    </source>
</evidence>
<evidence type="ECO:0000256" key="1">
    <source>
        <dbReference type="ARBA" id="ARBA00022737"/>
    </source>
</evidence>
<feature type="domain" description="Fibronectin type-III" evidence="3">
    <location>
        <begin position="1072"/>
        <end position="1163"/>
    </location>
</feature>
<dbReference type="PROSITE" id="PS50853">
    <property type="entry name" value="FN3"/>
    <property type="match status" value="9"/>
</dbReference>
<accession>A0A158P825</accession>
<evidence type="ECO:0000256" key="2">
    <source>
        <dbReference type="SAM" id="MobiDB-lite"/>
    </source>
</evidence>
<reference evidence="5" key="2">
    <citation type="submission" date="2016-04" db="UniProtKB">
        <authorList>
            <consortium name="WormBaseParasite"/>
        </authorList>
    </citation>
    <scope>IDENTIFICATION</scope>
</reference>
<dbReference type="PANTHER" id="PTHR46708">
    <property type="entry name" value="TENASCIN"/>
    <property type="match status" value="1"/>
</dbReference>
<feature type="domain" description="Fibronectin type-III" evidence="3">
    <location>
        <begin position="662"/>
        <end position="751"/>
    </location>
</feature>
<dbReference type="WBParaSite" id="ACAC_0000360101-mRNA-1">
    <property type="protein sequence ID" value="ACAC_0000360101-mRNA-1"/>
    <property type="gene ID" value="ACAC_0000360101"/>
</dbReference>
<dbReference type="PANTHER" id="PTHR46708:SF2">
    <property type="entry name" value="FIBRONECTIN TYPE-III DOMAIN-CONTAINING PROTEIN"/>
    <property type="match status" value="1"/>
</dbReference>
<dbReference type="CDD" id="cd00063">
    <property type="entry name" value="FN3"/>
    <property type="match status" value="10"/>
</dbReference>
<dbReference type="Pfam" id="PF00041">
    <property type="entry name" value="fn3"/>
    <property type="match status" value="5"/>
</dbReference>
<dbReference type="Proteomes" id="UP000035642">
    <property type="component" value="Unassembled WGS sequence"/>
</dbReference>
<name>A0A158P825_ANGCA</name>
<protein>
    <submittedName>
        <fullName evidence="5">Fibronectin type III domain protein</fullName>
    </submittedName>
</protein>
<dbReference type="STRING" id="6313.A0A158P825"/>
<dbReference type="InterPro" id="IPR013783">
    <property type="entry name" value="Ig-like_fold"/>
</dbReference>
<feature type="domain" description="Fibronectin type-III" evidence="3">
    <location>
        <begin position="757"/>
        <end position="856"/>
    </location>
</feature>
<feature type="region of interest" description="Disordered" evidence="2">
    <location>
        <begin position="1148"/>
        <end position="1168"/>
    </location>
</feature>
<keyword evidence="1" id="KW-0677">Repeat</keyword>
<dbReference type="Gene3D" id="2.60.40.10">
    <property type="entry name" value="Immunoglobulins"/>
    <property type="match status" value="11"/>
</dbReference>
<feature type="domain" description="Fibronectin type-III" evidence="3">
    <location>
        <begin position="452"/>
        <end position="546"/>
    </location>
</feature>
<dbReference type="SMART" id="SM00060">
    <property type="entry name" value="FN3"/>
    <property type="match status" value="12"/>
</dbReference>
<feature type="compositionally biased region" description="Polar residues" evidence="2">
    <location>
        <begin position="1148"/>
        <end position="1163"/>
    </location>
</feature>
<keyword evidence="4" id="KW-1185">Reference proteome</keyword>
<feature type="domain" description="Fibronectin type-III" evidence="3">
    <location>
        <begin position="858"/>
        <end position="949"/>
    </location>
</feature>
<sequence length="1374" mass="154268">MTRPQLKEKRVHCGGFIVISESLRLRRESRGTESLLTVEWEGIQTGDHSDSDVKGFLVEYRAEKDKHWMVHSGIIPYKGPNHQYRVQIPKLPTGVAYFVRIKVLGSNNEILVETAEIRARNEIVSIKCESDDITPPRHLEVTHEGQYSIAIKWDVPECGSIGEYQVELIGEESPFDVHRQTVTQPHVSVTNLLPATSYNVKWSFMGLTLLLASALFSLSRIRAVDRQRRIGPWNTDLLQAKTQGKPVSISNAIRLVYRTDSELRITWEPISDERAQHYEVMAVEVLPDSRRVERARVPSHVFTHTLAGLLPDTKYLIGVIAFVDHEPKQVYNLEAQTYEEPSDRWNEKPQEVHDECDDFRWSAAVTKGFPCNGECRPFRNQSVNSLWNTDFPTREVEKGVEKYSVSLPEIEDALVFNVRVIAIGDTKELIARTDEVTIGVAAANACIGPAGIPTKISLLSAEATQLRFSWNKPNCDESVAPIDGYEYLIHESQQGVPHSGASYTGGTQVTITDLRPSTRYSFRLRSRNANGHSPWSEVIRVTTQPEGSHAVGIVQPPELQVSITQPRIEQQGPRNVVYWSTSGDTSHVLGYQVDIRRTGDRDWMEHGTVVRSEPSQSHFRQSLGAMPVATYYLRVRAIDNNGITISTSPSTSFLVSCQVPTTPENVRLDRVSDEVVRISWTFPNDDPACQTFFFITGVQNGTPISHRVQGSGRSFDINAPAKGDWRVEVSAVNSAGSGPASREAIFTSAQQFIRSALVSTPRVTARGNDLLVEWRSEGDGRGVFGYRVQFRTESSGWNPYGQIVPYVGDNQDYSQTLTGLQQGHTYSVHIQVLDRNSYVMYVSPEASARSSCTAPSHPPSHLQVQAPDASHVRVHWAVPPQSTWGCADIEFEIQVDQPRGVQPVTVAGTQTSHIFTSQPNQQWSIRMRAKNMAGHSAWTALAEARTSPGGELIVGPNVAYRQGNPIITWQSRENVDGLIDNFIVQWKATTEWDWRQHSNPIPYSGSQRPYSIDLGELPKGHTYQVRVIVKDHNRGTAFTSPIVQVQTQSTCQPPRRSPSNLQARFLFRSYLDIALLQVSPIGPTQIRLTWAPLHESEWNCDRIWYIVKYSTPKNQGFKNLTQGENSVVFESDPYTKWNFEVQAANPAGETQWSRTETAQTQDASPGPVVDFRVQPVGPDRLQVSWRPPLNPNGLITQYEVTYQLISNYKKENSRKMIMKTEMKSSLWLNYRGMCDQQQDVPLTISTTSPHHVITGLHPHSRYRVGVAARTTIAGERVSQEVQTEQSVPSAPPTYLRVDEARENDASISWQAPPCLQTNGEITEYEYEVTPADRRTAPQRIADNVRGTRTHVTNLEPFTQYNVKVCIVSALDAVI</sequence>
<dbReference type="SUPFAM" id="SSF49265">
    <property type="entry name" value="Fibronectin type III"/>
    <property type="match status" value="7"/>
</dbReference>
<dbReference type="InterPro" id="IPR050991">
    <property type="entry name" value="ECM_Regulatory_Proteins"/>
</dbReference>
<evidence type="ECO:0000313" key="5">
    <source>
        <dbReference type="WBParaSite" id="ACAC_0000360101-mRNA-1"/>
    </source>
</evidence>
<proteinExistence type="predicted"/>
<dbReference type="InterPro" id="IPR003961">
    <property type="entry name" value="FN3_dom"/>
</dbReference>
<feature type="domain" description="Fibronectin type-III" evidence="3">
    <location>
        <begin position="1167"/>
        <end position="1289"/>
    </location>
</feature>
<evidence type="ECO:0000313" key="4">
    <source>
        <dbReference type="Proteomes" id="UP000035642"/>
    </source>
</evidence>
<dbReference type="InterPro" id="IPR036116">
    <property type="entry name" value="FN3_sf"/>
</dbReference>
<feature type="domain" description="Fibronectin type-III" evidence="3">
    <location>
        <begin position="1291"/>
        <end position="1374"/>
    </location>
</feature>
<reference evidence="4" key="1">
    <citation type="submission" date="2012-09" db="EMBL/GenBank/DDBJ databases">
        <authorList>
            <person name="Martin A.A."/>
        </authorList>
    </citation>
    <scope>NUCLEOTIDE SEQUENCE</scope>
</reference>